<dbReference type="EMBL" id="MU848271">
    <property type="protein sequence ID" value="KAK2633151.1"/>
    <property type="molecule type" value="Genomic_DNA"/>
</dbReference>
<reference evidence="3" key="1">
    <citation type="submission" date="2013-07" db="EMBL/GenBank/DDBJ databases">
        <title>The genome of Eucalyptus grandis.</title>
        <authorList>
            <person name="Schmutz J."/>
            <person name="Hayes R."/>
            <person name="Myburg A."/>
            <person name="Tuskan G."/>
            <person name="Grattapaglia D."/>
            <person name="Rokhsar D.S."/>
        </authorList>
    </citation>
    <scope>NUCLEOTIDE SEQUENCE</scope>
    <source>
        <tissue evidence="3">Leaf extractions</tissue>
    </source>
</reference>
<evidence type="ECO:0000256" key="1">
    <source>
        <dbReference type="SAM" id="Phobius"/>
    </source>
</evidence>
<evidence type="ECO:0000313" key="2">
    <source>
        <dbReference type="EMBL" id="KAK2633151.1"/>
    </source>
</evidence>
<protein>
    <submittedName>
        <fullName evidence="3">Uncharacterized protein</fullName>
    </submittedName>
</protein>
<dbReference type="Gramene" id="KCW45738">
    <property type="protein sequence ID" value="KCW45738"/>
    <property type="gene ID" value="EUGRSUZ_L00488"/>
</dbReference>
<accession>A0A058ZV99</accession>
<keyword evidence="1" id="KW-1133">Transmembrane helix</keyword>
<dbReference type="AlphaFoldDB" id="A0A058ZV99"/>
<keyword evidence="4" id="KW-1185">Reference proteome</keyword>
<gene>
    <name evidence="3" type="ORF">EUGRSUZ_L00488</name>
</gene>
<proteinExistence type="predicted"/>
<dbReference type="Proteomes" id="UP000030711">
    <property type="component" value="Unassembled WGS sequence"/>
</dbReference>
<sequence>MGDLGNTGAVPLRVFVFVHMIHAIISASVFSGHLFEMIAFFPFCISIIALPNQSLRGKCALPRVVGSDDSLSRQDQVTHFHGSSCD</sequence>
<reference evidence="2" key="4">
    <citation type="submission" date="2023-07" db="EMBL/GenBank/DDBJ databases">
        <authorList>
            <person name="Myburg A.A."/>
            <person name="Grattapaglia D."/>
            <person name="Tuskan G.A."/>
            <person name="Hellsten U."/>
            <person name="Hayes R.D."/>
            <person name="Grimwood J."/>
            <person name="Jenkins J."/>
            <person name="Lindquist E."/>
            <person name="Tice H."/>
            <person name="Bauer D."/>
            <person name="Goodstein D.M."/>
            <person name="Dubchak I."/>
            <person name="Poliakov A."/>
            <person name="Mizrachi E."/>
            <person name="Kullan A.R."/>
            <person name="Hussey S.G."/>
            <person name="Pinard D."/>
            <person name="Van D.M."/>
            <person name="Singh P."/>
            <person name="Van J.I."/>
            <person name="Silva-Junior O.B."/>
            <person name="Togawa R.C."/>
            <person name="Pappas M.R."/>
            <person name="Faria D.A."/>
            <person name="Sansaloni C.P."/>
            <person name="Petroli C.D."/>
            <person name="Yang X."/>
            <person name="Ranjan P."/>
            <person name="Tschaplinski T.J."/>
            <person name="Ye C.Y."/>
            <person name="Li T."/>
            <person name="Sterck L."/>
            <person name="Vanneste K."/>
            <person name="Murat F."/>
            <person name="Soler M."/>
            <person name="Clemente H.S."/>
            <person name="Saidi N."/>
            <person name="Cassan-Wang H."/>
            <person name="Dunand C."/>
            <person name="Hefer C.A."/>
            <person name="Bornberg-Bauer E."/>
            <person name="Kersting A.R."/>
            <person name="Vining K."/>
            <person name="Amarasinghe V."/>
            <person name="Ranik M."/>
            <person name="Naithani S."/>
            <person name="Elser J."/>
            <person name="Boyd A.E."/>
            <person name="Liston A."/>
            <person name="Spatafora J.W."/>
            <person name="Dharmwardhana P."/>
            <person name="Raja R."/>
            <person name="Sullivan C."/>
            <person name="Romanel E."/>
            <person name="Alves-Ferreira M."/>
            <person name="Kulheim C."/>
            <person name="Foley W."/>
            <person name="Carocha V."/>
            <person name="Paiva J."/>
            <person name="Kudrna D."/>
            <person name="Brommonschenkel S.H."/>
            <person name="Pasquali G."/>
            <person name="Byrne M."/>
            <person name="Rigault P."/>
            <person name="Tibbits J."/>
            <person name="Spokevicius A."/>
            <person name="Jones R.C."/>
            <person name="Steane D.A."/>
            <person name="Vaillancourt R.E."/>
            <person name="Potts B.M."/>
            <person name="Joubert F."/>
            <person name="Barry K."/>
            <person name="Pappas G.J."/>
            <person name="Strauss S.H."/>
            <person name="Jaiswal P."/>
            <person name="Grima-Pettenati J."/>
            <person name="Salse J."/>
            <person name="Van D.P."/>
            <person name="Rokhsar D.S."/>
            <person name="Schmutz J."/>
        </authorList>
    </citation>
    <scope>NUCLEOTIDE SEQUENCE</scope>
    <source>
        <tissue evidence="2">Leaf extractions</tissue>
    </source>
</reference>
<organism evidence="3">
    <name type="scientific">Eucalyptus grandis</name>
    <name type="common">Flooded gum</name>
    <dbReference type="NCBI Taxonomy" id="71139"/>
    <lineage>
        <taxon>Eukaryota</taxon>
        <taxon>Viridiplantae</taxon>
        <taxon>Streptophyta</taxon>
        <taxon>Embryophyta</taxon>
        <taxon>Tracheophyta</taxon>
        <taxon>Spermatophyta</taxon>
        <taxon>Magnoliopsida</taxon>
        <taxon>eudicotyledons</taxon>
        <taxon>Gunneridae</taxon>
        <taxon>Pentapetalae</taxon>
        <taxon>rosids</taxon>
        <taxon>malvids</taxon>
        <taxon>Myrtales</taxon>
        <taxon>Myrtaceae</taxon>
        <taxon>Myrtoideae</taxon>
        <taxon>Eucalypteae</taxon>
        <taxon>Eucalyptus</taxon>
    </lineage>
</organism>
<reference evidence="2" key="3">
    <citation type="submission" date="2023-04" db="EMBL/GenBank/DDBJ databases">
        <title>WGS assembly of Eucalyptus grandis.</title>
        <authorList>
            <person name="Myburg A."/>
            <person name="Grattapaglia D."/>
            <person name="Tuskan G."/>
            <person name="Hellsten U."/>
            <person name="Hayes R."/>
            <person name="Grimwood J."/>
            <person name="Jenkins J."/>
            <person name="Lindquist E."/>
            <person name="Tice H."/>
            <person name="Bauer D."/>
            <person name="Goodstein D."/>
            <person name="Dubchak I."/>
            <person name="Poliakov A."/>
            <person name="Mizrachi E."/>
            <person name="Kullan A."/>
            <person name="Hussey S."/>
            <person name="Pinard D."/>
            <person name="Van D."/>
            <person name="Singh P."/>
            <person name="Van J."/>
            <person name="Silva-Junior O."/>
            <person name="Togawa R."/>
            <person name="Pappas M."/>
            <person name="Faria D."/>
            <person name="Sansaloni C."/>
            <person name="Petroli C."/>
            <person name="Yang X."/>
            <person name="Ranjan P."/>
            <person name="Tschaplinski T."/>
            <person name="Ye C."/>
            <person name="Li T."/>
            <person name="Sterck L."/>
            <person name="Vanneste K."/>
            <person name="Murat F."/>
            <person name="Soler M."/>
            <person name="Clemente H."/>
            <person name="Saidi N."/>
            <person name="Cassan-Wang H."/>
            <person name="Dunand C."/>
            <person name="Hefer C."/>
            <person name="Bornberg-Bauer E."/>
            <person name="Kersting A."/>
            <person name="Vining K."/>
            <person name="Amarasinghe V."/>
            <person name="Ranik M."/>
            <person name="Naithani S."/>
            <person name="Elser J."/>
            <person name="Boyd A."/>
            <person name="Liston A."/>
            <person name="Spatafora J."/>
            <person name="Dharmwardhana P."/>
            <person name="Raja R."/>
            <person name="Sullivan C."/>
            <person name="Romanel E."/>
            <person name="Alves-Ferreira M."/>
            <person name="Kulheim C."/>
            <person name="Foley W."/>
            <person name="Carocha V."/>
            <person name="Paiva J."/>
            <person name="Kudrna D."/>
            <person name="Brommonschenkel S."/>
            <person name="Pasquali G."/>
            <person name="Byrne M."/>
            <person name="Rigault P."/>
            <person name="Tibbits J."/>
            <person name="Spokevicius A."/>
            <person name="Jones R."/>
            <person name="Steane D."/>
            <person name="Vaillancourt R."/>
            <person name="Potts B."/>
            <person name="Joubert F."/>
            <person name="Barry K."/>
            <person name="Pappas G."/>
            <person name="Strauss S."/>
            <person name="Jaiswal P."/>
            <person name="Grima-Pettenati J."/>
            <person name="Salse J."/>
            <person name="Van D."/>
            <person name="Rokhsar D."/>
            <person name="Schmutz J."/>
        </authorList>
    </citation>
    <scope>NUCLEOTIDE SEQUENCE</scope>
    <source>
        <tissue evidence="2">Leaf extractions</tissue>
    </source>
</reference>
<dbReference type="InParanoid" id="A0A058ZV99"/>
<keyword evidence="1" id="KW-0812">Transmembrane</keyword>
<name>A0A058ZV99_EUCGR</name>
<keyword evidence="1" id="KW-0472">Membrane</keyword>
<dbReference type="EMBL" id="KK198781">
    <property type="protein sequence ID" value="KCW45738.1"/>
    <property type="molecule type" value="Genomic_DNA"/>
</dbReference>
<evidence type="ECO:0000313" key="3">
    <source>
        <dbReference type="EMBL" id="KCW45738.1"/>
    </source>
</evidence>
<evidence type="ECO:0000313" key="4">
    <source>
        <dbReference type="Proteomes" id="UP000030711"/>
    </source>
</evidence>
<feature type="transmembrane region" description="Helical" evidence="1">
    <location>
        <begin position="20"/>
        <end position="50"/>
    </location>
</feature>
<reference evidence="2" key="2">
    <citation type="journal article" date="2014" name="Nature">
        <title>The genome of Eucalyptus grandis.</title>
        <authorList>
            <person name="Myburg A.A."/>
            <person name="Grattapaglia D."/>
            <person name="Tuskan G.A."/>
            <person name="Hellsten U."/>
            <person name="Hayes R.D."/>
            <person name="Grimwood J."/>
            <person name="Jenkins J."/>
            <person name="Lindquist E."/>
            <person name="Tice H."/>
            <person name="Bauer D."/>
            <person name="Goodstein D.M."/>
            <person name="Dubchak I."/>
            <person name="Poliakov A."/>
            <person name="Mizrachi E."/>
            <person name="Kullan A.R."/>
            <person name="Hussey S.G."/>
            <person name="Pinard D."/>
            <person name="van der Merwe K."/>
            <person name="Singh P."/>
            <person name="van Jaarsveld I."/>
            <person name="Silva-Junior O.B."/>
            <person name="Togawa R.C."/>
            <person name="Pappas M.R."/>
            <person name="Faria D.A."/>
            <person name="Sansaloni C.P."/>
            <person name="Petroli C.D."/>
            <person name="Yang X."/>
            <person name="Ranjan P."/>
            <person name="Tschaplinski T.J."/>
            <person name="Ye C.Y."/>
            <person name="Li T."/>
            <person name="Sterck L."/>
            <person name="Vanneste K."/>
            <person name="Murat F."/>
            <person name="Soler M."/>
            <person name="Clemente H.S."/>
            <person name="Saidi N."/>
            <person name="Cassan-Wang H."/>
            <person name="Dunand C."/>
            <person name="Hefer C.A."/>
            <person name="Bornberg-Bauer E."/>
            <person name="Kersting A.R."/>
            <person name="Vining K."/>
            <person name="Amarasinghe V."/>
            <person name="Ranik M."/>
            <person name="Naithani S."/>
            <person name="Elser J."/>
            <person name="Boyd A.E."/>
            <person name="Liston A."/>
            <person name="Spatafora J.W."/>
            <person name="Dharmwardhana P."/>
            <person name="Raja R."/>
            <person name="Sullivan C."/>
            <person name="Romanel E."/>
            <person name="Alves-Ferreira M."/>
            <person name="Kulheim C."/>
            <person name="Foley W."/>
            <person name="Carocha V."/>
            <person name="Paiva J."/>
            <person name="Kudrna D."/>
            <person name="Brommonschenkel S.H."/>
            <person name="Pasquali G."/>
            <person name="Byrne M."/>
            <person name="Rigault P."/>
            <person name="Tibbits J."/>
            <person name="Spokevicius A."/>
            <person name="Jones R.C."/>
            <person name="Steane D.A."/>
            <person name="Vaillancourt R.E."/>
            <person name="Potts B.M."/>
            <person name="Joubert F."/>
            <person name="Barry K."/>
            <person name="Pappas G.J."/>
            <person name="Strauss S.H."/>
            <person name="Jaiswal P."/>
            <person name="Grima-Pettenati J."/>
            <person name="Salse J."/>
            <person name="Van de Peer Y."/>
            <person name="Rokhsar D.S."/>
            <person name="Schmutz J."/>
        </authorList>
    </citation>
    <scope>NUCLEOTIDE SEQUENCE</scope>
    <source>
        <tissue evidence="2">Leaf extractions</tissue>
    </source>
</reference>